<dbReference type="InParanoid" id="A0A2H3EPT5"/>
<name>A0A2H3EPT5_ARMGA</name>
<organism evidence="1 2">
    <name type="scientific">Armillaria gallica</name>
    <name type="common">Bulbous honey fungus</name>
    <name type="synonym">Armillaria bulbosa</name>
    <dbReference type="NCBI Taxonomy" id="47427"/>
    <lineage>
        <taxon>Eukaryota</taxon>
        <taxon>Fungi</taxon>
        <taxon>Dikarya</taxon>
        <taxon>Basidiomycota</taxon>
        <taxon>Agaricomycotina</taxon>
        <taxon>Agaricomycetes</taxon>
        <taxon>Agaricomycetidae</taxon>
        <taxon>Agaricales</taxon>
        <taxon>Marasmiineae</taxon>
        <taxon>Physalacriaceae</taxon>
        <taxon>Armillaria</taxon>
    </lineage>
</organism>
<reference evidence="2" key="1">
    <citation type="journal article" date="2017" name="Nat. Ecol. Evol.">
        <title>Genome expansion and lineage-specific genetic innovations in the forest pathogenic fungi Armillaria.</title>
        <authorList>
            <person name="Sipos G."/>
            <person name="Prasanna A.N."/>
            <person name="Walter M.C."/>
            <person name="O'Connor E."/>
            <person name="Balint B."/>
            <person name="Krizsan K."/>
            <person name="Kiss B."/>
            <person name="Hess J."/>
            <person name="Varga T."/>
            <person name="Slot J."/>
            <person name="Riley R."/>
            <person name="Boka B."/>
            <person name="Rigling D."/>
            <person name="Barry K."/>
            <person name="Lee J."/>
            <person name="Mihaltcheva S."/>
            <person name="LaButti K."/>
            <person name="Lipzen A."/>
            <person name="Waldron R."/>
            <person name="Moloney N.M."/>
            <person name="Sperisen C."/>
            <person name="Kredics L."/>
            <person name="Vagvoelgyi C."/>
            <person name="Patrignani A."/>
            <person name="Fitzpatrick D."/>
            <person name="Nagy I."/>
            <person name="Doyle S."/>
            <person name="Anderson J.B."/>
            <person name="Grigoriev I.V."/>
            <person name="Gueldener U."/>
            <person name="Muensterkoetter M."/>
            <person name="Nagy L.G."/>
        </authorList>
    </citation>
    <scope>NUCLEOTIDE SEQUENCE [LARGE SCALE GENOMIC DNA]</scope>
    <source>
        <strain evidence="2">Ar21-2</strain>
    </source>
</reference>
<sequence>MSWNFLAKVKTSFFLDGQPLPASPCFEAFRPCIDAIRRQFTLGLFVRQDAKDEAEAASRKALPLPADINIQRRAPVPPQKAITKPFNDATLGGRVDYTEFLAEMWIFKGKELIVRNKDPTPEAEPS</sequence>
<evidence type="ECO:0000313" key="1">
    <source>
        <dbReference type="EMBL" id="PBL01804.1"/>
    </source>
</evidence>
<proteinExistence type="predicted"/>
<accession>A0A2H3EPT5</accession>
<keyword evidence="2" id="KW-1185">Reference proteome</keyword>
<gene>
    <name evidence="1" type="ORF">ARMGADRAFT_1071306</name>
</gene>
<dbReference type="EMBL" id="KZ293645">
    <property type="protein sequence ID" value="PBL01804.1"/>
    <property type="molecule type" value="Genomic_DNA"/>
</dbReference>
<evidence type="ECO:0000313" key="2">
    <source>
        <dbReference type="Proteomes" id="UP000217790"/>
    </source>
</evidence>
<protein>
    <submittedName>
        <fullName evidence="1">Uncharacterized protein</fullName>
    </submittedName>
</protein>
<dbReference type="AlphaFoldDB" id="A0A2H3EPT5"/>
<dbReference type="Proteomes" id="UP000217790">
    <property type="component" value="Unassembled WGS sequence"/>
</dbReference>